<dbReference type="GO" id="GO:0004553">
    <property type="term" value="F:hydrolase activity, hydrolyzing O-glycosyl compounds"/>
    <property type="evidence" value="ECO:0007669"/>
    <property type="project" value="UniProtKB-ARBA"/>
</dbReference>
<evidence type="ECO:0000313" key="3">
    <source>
        <dbReference type="Proteomes" id="UP001145087"/>
    </source>
</evidence>
<organism evidence="2 3">
    <name type="scientific">Draconibacterium aestuarii</name>
    <dbReference type="NCBI Taxonomy" id="2998507"/>
    <lineage>
        <taxon>Bacteria</taxon>
        <taxon>Pseudomonadati</taxon>
        <taxon>Bacteroidota</taxon>
        <taxon>Bacteroidia</taxon>
        <taxon>Marinilabiliales</taxon>
        <taxon>Prolixibacteraceae</taxon>
        <taxon>Draconibacterium</taxon>
    </lineage>
</organism>
<dbReference type="GO" id="GO:0003677">
    <property type="term" value="F:DNA binding"/>
    <property type="evidence" value="ECO:0007669"/>
    <property type="project" value="TreeGrafter"/>
</dbReference>
<feature type="transmembrane region" description="Helical" evidence="1">
    <location>
        <begin position="559"/>
        <end position="578"/>
    </location>
</feature>
<dbReference type="Pfam" id="PF13385">
    <property type="entry name" value="Laminin_G_3"/>
    <property type="match status" value="1"/>
</dbReference>
<dbReference type="PANTHER" id="PTHR35807">
    <property type="entry name" value="TRANSCRIPTIONAL REGULATOR REDD-RELATED"/>
    <property type="match status" value="1"/>
</dbReference>
<evidence type="ECO:0000256" key="1">
    <source>
        <dbReference type="SAM" id="Phobius"/>
    </source>
</evidence>
<gene>
    <name evidence="2" type="ORF">OU798_15390</name>
</gene>
<protein>
    <recommendedName>
        <fullName evidence="4">LamG-like jellyroll fold domain-containing protein</fullName>
    </recommendedName>
</protein>
<proteinExistence type="predicted"/>
<evidence type="ECO:0008006" key="4">
    <source>
        <dbReference type="Google" id="ProtNLM"/>
    </source>
</evidence>
<keyword evidence="3" id="KW-1185">Reference proteome</keyword>
<dbReference type="Gene3D" id="2.60.120.200">
    <property type="match status" value="1"/>
</dbReference>
<keyword evidence="1" id="KW-0472">Membrane</keyword>
<comment type="caution">
    <text evidence="2">The sequence shown here is derived from an EMBL/GenBank/DDBJ whole genome shotgun (WGS) entry which is preliminary data.</text>
</comment>
<evidence type="ECO:0000313" key="2">
    <source>
        <dbReference type="EMBL" id="MCY1721737.1"/>
    </source>
</evidence>
<dbReference type="AlphaFoldDB" id="A0A9X3J786"/>
<dbReference type="PANTHER" id="PTHR35807:SF1">
    <property type="entry name" value="TRANSCRIPTIONAL REGULATOR REDD"/>
    <property type="match status" value="1"/>
</dbReference>
<keyword evidence="1" id="KW-0812">Transmembrane</keyword>
<dbReference type="EMBL" id="JAPOHD010000029">
    <property type="protein sequence ID" value="MCY1721737.1"/>
    <property type="molecule type" value="Genomic_DNA"/>
</dbReference>
<reference evidence="2" key="1">
    <citation type="submission" date="2022-11" db="EMBL/GenBank/DDBJ databases">
        <title>Marilongibacter aestuarii gen. nov., sp. nov., isolated from tidal flat sediment.</title>
        <authorList>
            <person name="Jiayan W."/>
        </authorList>
    </citation>
    <scope>NUCLEOTIDE SEQUENCE</scope>
    <source>
        <strain evidence="2">Z1-6</strain>
    </source>
</reference>
<dbReference type="GO" id="GO:0005975">
    <property type="term" value="P:carbohydrate metabolic process"/>
    <property type="evidence" value="ECO:0007669"/>
    <property type="project" value="UniProtKB-ARBA"/>
</dbReference>
<dbReference type="SUPFAM" id="SSF49899">
    <property type="entry name" value="Concanavalin A-like lectins/glucanases"/>
    <property type="match status" value="1"/>
</dbReference>
<name>A0A9X3J786_9BACT</name>
<dbReference type="Pfam" id="PF26178">
    <property type="entry name" value="PI-PLC_cat"/>
    <property type="match status" value="1"/>
</dbReference>
<sequence length="841" mass="96072">MKRRVYKKITYSIPLIGLFLIIAQVAIQASDFSDNTFIIAKVNSNEYNSERLWNFIKDNNWTGLELDIDSFANDAVLRNSSYTFSSVLEKIELVAKDDDSRIIPVFINYSGNIHLLDSIINSSTISSQIFYLPQGETWPSIEYLVQANRRIIFFAQGEITEESRILHHLNEYALQISASQLTPTSTILSKESNINRELFKINNFHRLPTGIDPNKLNSSLYPDYINYLLDTWTKFGKKPNFIYVENSIYKFDFIVSHLNSFPAIKGLVRTSAKNLERVYWKNPEVLISGGKFSFPIRGGEEVILSPFAPGYSMTPSQLIITNEMVMADNYSILASPLKLGEGIKASFRFNGELKDAVNPERIFEGQGFSFIQDIDRGNVLRLPENASISIGNPIRYGLPNSSFTVSCFVKFTDILEFGDNAILGNAETGYRRGMHLVLRSGHPYFGLYANDFMSDATLENNVWYHLVWRYIIETGEQSIFVNGKFVGGSDGHPPYSGTSDLHIGSALSAGASLRGYIDNLHIWNRPLGNEDITRLSSDEEIQLEIHEKPKQLFSVDAKTIAMVAGGLLILVILLWFIFRKIILKKEGFPRENIAVPEKNRIQLFGEFKAINADSVDVSELFTPKIKELLIFVIIETLRNEIGAPIPDVNETLWYGIEAKKVANNRAVTLNKLRKILVQFDKIEIISGNGYLQLKFSESFFCDYIETYRLCQNPKGMTHLQLERFFHLVKGGRLLKGVFWNWLDEIRGIMGNQVIDNLLMLASDYKKESRLKEVEKVAQRILDYDDLNEEAIYLQIWALQKAQNSHLAKFNFKSFCSKYAKNIGEPYTMNFQEFTRFYAEKL</sequence>
<accession>A0A9X3J786</accession>
<dbReference type="InterPro" id="IPR051677">
    <property type="entry name" value="AfsR-DnrI-RedD_regulator"/>
</dbReference>
<dbReference type="InterPro" id="IPR013320">
    <property type="entry name" value="ConA-like_dom_sf"/>
</dbReference>
<keyword evidence="1" id="KW-1133">Transmembrane helix</keyword>
<dbReference type="RefSeq" id="WP_343334065.1">
    <property type="nucleotide sequence ID" value="NZ_JAPOHD010000029.1"/>
</dbReference>
<dbReference type="Proteomes" id="UP001145087">
    <property type="component" value="Unassembled WGS sequence"/>
</dbReference>
<dbReference type="GO" id="GO:0006355">
    <property type="term" value="P:regulation of DNA-templated transcription"/>
    <property type="evidence" value="ECO:0007669"/>
    <property type="project" value="TreeGrafter"/>
</dbReference>